<dbReference type="Proteomes" id="UP000187261">
    <property type="component" value="Unassembled WGS sequence"/>
</dbReference>
<accession>A0A1U7PW53</accession>
<reference evidence="4" key="1">
    <citation type="submission" date="2016-10" db="EMBL/GenBank/DDBJ databases">
        <authorList>
            <person name="Varghese N."/>
            <person name="Submissions S."/>
        </authorList>
    </citation>
    <scope>NUCLEOTIDE SEQUENCE [LARGE SCALE GENOMIC DNA]</scope>
    <source>
        <strain evidence="4">DSM 19482</strain>
    </source>
</reference>
<gene>
    <name evidence="3" type="ORF">SAMN05660493_00865</name>
</gene>
<keyword evidence="4" id="KW-1185">Reference proteome</keyword>
<evidence type="ECO:0000259" key="1">
    <source>
        <dbReference type="Pfam" id="PF00534"/>
    </source>
</evidence>
<dbReference type="CDD" id="cd03801">
    <property type="entry name" value="GT4_PimA-like"/>
    <property type="match status" value="1"/>
</dbReference>
<name>A0A1U7PW53_9FLAO</name>
<evidence type="ECO:0000313" key="4">
    <source>
        <dbReference type="Proteomes" id="UP000187261"/>
    </source>
</evidence>
<feature type="domain" description="Glycosyl transferase family 1" evidence="1">
    <location>
        <begin position="180"/>
        <end position="348"/>
    </location>
</feature>
<dbReference type="InterPro" id="IPR001296">
    <property type="entry name" value="Glyco_trans_1"/>
</dbReference>
<dbReference type="SUPFAM" id="SSF53756">
    <property type="entry name" value="UDP-Glycosyltransferase/glycogen phosphorylase"/>
    <property type="match status" value="1"/>
</dbReference>
<dbReference type="Pfam" id="PF13439">
    <property type="entry name" value="Glyco_transf_4"/>
    <property type="match status" value="1"/>
</dbReference>
<dbReference type="PANTHER" id="PTHR12526:SF630">
    <property type="entry name" value="GLYCOSYLTRANSFERASE"/>
    <property type="match status" value="1"/>
</dbReference>
<evidence type="ECO:0000259" key="2">
    <source>
        <dbReference type="Pfam" id="PF13439"/>
    </source>
</evidence>
<dbReference type="Pfam" id="PF00534">
    <property type="entry name" value="Glycos_transf_1"/>
    <property type="match status" value="1"/>
</dbReference>
<dbReference type="OrthoDB" id="7560678at2"/>
<dbReference type="RefSeq" id="WP_076782255.1">
    <property type="nucleotide sequence ID" value="NZ_FTPU01000007.1"/>
</dbReference>
<dbReference type="AlphaFoldDB" id="A0A1U7PW53"/>
<feature type="domain" description="Glycosyltransferase subfamily 4-like N-terminal" evidence="2">
    <location>
        <begin position="16"/>
        <end position="167"/>
    </location>
</feature>
<organism evidence="3 4">
    <name type="scientific">Epilithonimonas bovis DSM 19482</name>
    <dbReference type="NCBI Taxonomy" id="1121284"/>
    <lineage>
        <taxon>Bacteria</taxon>
        <taxon>Pseudomonadati</taxon>
        <taxon>Bacteroidota</taxon>
        <taxon>Flavobacteriia</taxon>
        <taxon>Flavobacteriales</taxon>
        <taxon>Weeksellaceae</taxon>
        <taxon>Chryseobacterium group</taxon>
        <taxon>Epilithonimonas</taxon>
    </lineage>
</organism>
<evidence type="ECO:0000313" key="3">
    <source>
        <dbReference type="EMBL" id="SIT96192.1"/>
    </source>
</evidence>
<sequence>MKILILLNNIDHTGLTINTVDLCEAFVKKGHTVHLLLGYNPSIVSNHLQALCKRFYDSGAVIHQYDSDFSGNIFQKIFKKLKAIAFLLISVMRLKPDVIHSESPYLSFIPWLLGKKFVSTLHVNDLVRRFEYKNATRLIAISEETKRYAIAKFGYKESQIDLVYHGVPKRFSNPLPTIDISNYKKKFNIPNSKIIVGLVASIEKRKGHDILIKAVEQLPEETRNRIVVFFLGSYKSGPYNWLENLIENSLIKKNIVWEQYQDPKPYYDIFDIFVLPSRLEGFGLVVIEAMLANCCVIRSNTEGANDQIEHRATGFIFENEDIFELSNIISEVVLNDTLRKSIAQRGREYALKNFTSDIMAENTIKVYKKVLR</sequence>
<keyword evidence="3" id="KW-0808">Transferase</keyword>
<dbReference type="STRING" id="1121284.SAMN05660493_00865"/>
<protein>
    <submittedName>
        <fullName evidence="3">Glycosyltransferase involved in cell wall bisynthesis</fullName>
    </submittedName>
</protein>
<dbReference type="PANTHER" id="PTHR12526">
    <property type="entry name" value="GLYCOSYLTRANSFERASE"/>
    <property type="match status" value="1"/>
</dbReference>
<dbReference type="GO" id="GO:0016757">
    <property type="term" value="F:glycosyltransferase activity"/>
    <property type="evidence" value="ECO:0007669"/>
    <property type="project" value="InterPro"/>
</dbReference>
<dbReference type="Gene3D" id="3.40.50.2000">
    <property type="entry name" value="Glycogen Phosphorylase B"/>
    <property type="match status" value="2"/>
</dbReference>
<dbReference type="InterPro" id="IPR028098">
    <property type="entry name" value="Glyco_trans_4-like_N"/>
</dbReference>
<dbReference type="EMBL" id="FTPU01000007">
    <property type="protein sequence ID" value="SIT96192.1"/>
    <property type="molecule type" value="Genomic_DNA"/>
</dbReference>
<proteinExistence type="predicted"/>